<protein>
    <submittedName>
        <fullName evidence="3">SH3 domain-containing protein</fullName>
    </submittedName>
</protein>
<gene>
    <name evidence="3" type="ORF">Cha6605_5771</name>
</gene>
<evidence type="ECO:0000313" key="4">
    <source>
        <dbReference type="Proteomes" id="UP000010366"/>
    </source>
</evidence>
<dbReference type="EMBL" id="CP003600">
    <property type="protein sequence ID" value="AFY96627.1"/>
    <property type="molecule type" value="Genomic_DNA"/>
</dbReference>
<keyword evidence="1" id="KW-0732">Signal</keyword>
<evidence type="ECO:0000259" key="2">
    <source>
        <dbReference type="Pfam" id="PF08239"/>
    </source>
</evidence>
<dbReference type="AlphaFoldDB" id="K9UNE4"/>
<sequence length="104" mass="10877">MKLQSLSTAICLAVATSTISLAPAFAQSGPGNYGGVSTVYSCSRDGDPVNLRARAGQQSRVIGRIPPGRSVVLIGNARVAGGYTWRKVNFFGAIGWVRGDFLCS</sequence>
<dbReference type="OrthoDB" id="5815858at2"/>
<evidence type="ECO:0000256" key="1">
    <source>
        <dbReference type="SAM" id="SignalP"/>
    </source>
</evidence>
<evidence type="ECO:0000313" key="3">
    <source>
        <dbReference type="EMBL" id="AFY96627.1"/>
    </source>
</evidence>
<keyword evidence="4" id="KW-1185">Reference proteome</keyword>
<reference evidence="3 4" key="1">
    <citation type="submission" date="2012-05" db="EMBL/GenBank/DDBJ databases">
        <title>Finished chromosome of genome of Chamaesiphon sp. PCC 6605.</title>
        <authorList>
            <consortium name="US DOE Joint Genome Institute"/>
            <person name="Gugger M."/>
            <person name="Coursin T."/>
            <person name="Rippka R."/>
            <person name="Tandeau De Marsac N."/>
            <person name="Huntemann M."/>
            <person name="Wei C.-L."/>
            <person name="Han J."/>
            <person name="Detter J.C."/>
            <person name="Han C."/>
            <person name="Tapia R."/>
            <person name="Chen A."/>
            <person name="Kyrpides N."/>
            <person name="Mavromatis K."/>
            <person name="Markowitz V."/>
            <person name="Szeto E."/>
            <person name="Ivanova N."/>
            <person name="Pagani I."/>
            <person name="Pati A."/>
            <person name="Goodwin L."/>
            <person name="Nordberg H.P."/>
            <person name="Cantor M.N."/>
            <person name="Hua S.X."/>
            <person name="Woyke T."/>
            <person name="Kerfeld C.A."/>
        </authorList>
    </citation>
    <scope>NUCLEOTIDE SEQUENCE [LARGE SCALE GENOMIC DNA]</scope>
    <source>
        <strain evidence="4">ATCC 27169 / PCC 6605</strain>
    </source>
</reference>
<proteinExistence type="predicted"/>
<feature type="chain" id="PRO_5003936617" evidence="1">
    <location>
        <begin position="27"/>
        <end position="104"/>
    </location>
</feature>
<dbReference type="Gene3D" id="2.30.30.40">
    <property type="entry name" value="SH3 Domains"/>
    <property type="match status" value="1"/>
</dbReference>
<accession>K9UNE4</accession>
<dbReference type="InterPro" id="IPR003646">
    <property type="entry name" value="SH3-like_bac-type"/>
</dbReference>
<organism evidence="3 4">
    <name type="scientific">Chamaesiphon minutus (strain ATCC 27169 / PCC 6605)</name>
    <dbReference type="NCBI Taxonomy" id="1173020"/>
    <lineage>
        <taxon>Bacteria</taxon>
        <taxon>Bacillati</taxon>
        <taxon>Cyanobacteriota</taxon>
        <taxon>Cyanophyceae</taxon>
        <taxon>Gomontiellales</taxon>
        <taxon>Chamaesiphonaceae</taxon>
        <taxon>Chamaesiphon</taxon>
    </lineage>
</organism>
<dbReference type="HOGENOM" id="CLU_2245106_0_0_3"/>
<name>K9UNE4_CHAP6</name>
<dbReference type="RefSeq" id="WP_015162702.1">
    <property type="nucleotide sequence ID" value="NC_019697.1"/>
</dbReference>
<dbReference type="Pfam" id="PF08239">
    <property type="entry name" value="SH3_3"/>
    <property type="match status" value="1"/>
</dbReference>
<dbReference type="KEGG" id="cmp:Cha6605_5771"/>
<feature type="domain" description="SH3b" evidence="2">
    <location>
        <begin position="49"/>
        <end position="102"/>
    </location>
</feature>
<dbReference type="Proteomes" id="UP000010366">
    <property type="component" value="Chromosome"/>
</dbReference>
<feature type="signal peptide" evidence="1">
    <location>
        <begin position="1"/>
        <end position="26"/>
    </location>
</feature>
<dbReference type="eggNOG" id="COG4991">
    <property type="taxonomic scope" value="Bacteria"/>
</dbReference>